<reference evidence="2" key="1">
    <citation type="submission" date="2022-11" db="EMBL/GenBank/DDBJ databases">
        <authorList>
            <person name="Petersen C."/>
        </authorList>
    </citation>
    <scope>NUCLEOTIDE SEQUENCE</scope>
    <source>
        <strain evidence="2">IBT 19713</strain>
    </source>
</reference>
<dbReference type="GeneID" id="83197039"/>
<dbReference type="EMBL" id="JAPQKS010000001">
    <property type="protein sequence ID" value="KAJ5248988.1"/>
    <property type="molecule type" value="Genomic_DNA"/>
</dbReference>
<evidence type="ECO:0000259" key="1">
    <source>
        <dbReference type="Pfam" id="PF24809"/>
    </source>
</evidence>
<accession>A0A9W9TYC8</accession>
<evidence type="ECO:0000313" key="2">
    <source>
        <dbReference type="EMBL" id="KAJ5248988.1"/>
    </source>
</evidence>
<sequence length="175" mass="20112">MGTSNSHVRDAFEIAKNEFMTSQKDGSLFDHVSNVTNVHDIYEFVMQFQSQQSNTTGMRCLRRINGFLDGLRQYSQVIEQFVQVKPDVLALIWGPIKLLLQMANVTLQSFNAIVNAMVSIGNCLPMFETFGTLFKQNDRVKDALVLFYKDILDFFDIALNFLNLKRKTLMIPQKM</sequence>
<protein>
    <submittedName>
        <fullName evidence="2">NACHT nucleoside triphosphatase</fullName>
    </submittedName>
</protein>
<dbReference type="Proteomes" id="UP001150941">
    <property type="component" value="Unassembled WGS sequence"/>
</dbReference>
<dbReference type="OrthoDB" id="21416at2759"/>
<dbReference type="AlphaFoldDB" id="A0A9W9TYC8"/>
<name>A0A9W9TYC8_9EURO</name>
<dbReference type="InterPro" id="IPR056125">
    <property type="entry name" value="DUF7708"/>
</dbReference>
<feature type="domain" description="DUF7708" evidence="1">
    <location>
        <begin position="65"/>
        <end position="164"/>
    </location>
</feature>
<organism evidence="2 3">
    <name type="scientific">Penicillium chermesinum</name>
    <dbReference type="NCBI Taxonomy" id="63820"/>
    <lineage>
        <taxon>Eukaryota</taxon>
        <taxon>Fungi</taxon>
        <taxon>Dikarya</taxon>
        <taxon>Ascomycota</taxon>
        <taxon>Pezizomycotina</taxon>
        <taxon>Eurotiomycetes</taxon>
        <taxon>Eurotiomycetidae</taxon>
        <taxon>Eurotiales</taxon>
        <taxon>Aspergillaceae</taxon>
        <taxon>Penicillium</taxon>
    </lineage>
</organism>
<dbReference type="Pfam" id="PF24809">
    <property type="entry name" value="DUF7708"/>
    <property type="match status" value="1"/>
</dbReference>
<reference evidence="2" key="2">
    <citation type="journal article" date="2023" name="IMA Fungus">
        <title>Comparative genomic study of the Penicillium genus elucidates a diverse pangenome and 15 lateral gene transfer events.</title>
        <authorList>
            <person name="Petersen C."/>
            <person name="Sorensen T."/>
            <person name="Nielsen M.R."/>
            <person name="Sondergaard T.E."/>
            <person name="Sorensen J.L."/>
            <person name="Fitzpatrick D.A."/>
            <person name="Frisvad J.C."/>
            <person name="Nielsen K.L."/>
        </authorList>
    </citation>
    <scope>NUCLEOTIDE SEQUENCE</scope>
    <source>
        <strain evidence="2">IBT 19713</strain>
    </source>
</reference>
<comment type="caution">
    <text evidence="2">The sequence shown here is derived from an EMBL/GenBank/DDBJ whole genome shotgun (WGS) entry which is preliminary data.</text>
</comment>
<gene>
    <name evidence="2" type="ORF">N7468_000439</name>
</gene>
<evidence type="ECO:0000313" key="3">
    <source>
        <dbReference type="Proteomes" id="UP001150941"/>
    </source>
</evidence>
<dbReference type="RefSeq" id="XP_058335767.1">
    <property type="nucleotide sequence ID" value="XM_058469736.1"/>
</dbReference>
<keyword evidence="3" id="KW-1185">Reference proteome</keyword>
<proteinExistence type="predicted"/>